<dbReference type="PROSITE" id="PS50926">
    <property type="entry name" value="TRAM"/>
    <property type="match status" value="1"/>
</dbReference>
<dbReference type="GO" id="GO:0070041">
    <property type="term" value="F:rRNA (uridine-C5-)-methyltransferase activity"/>
    <property type="evidence" value="ECO:0007669"/>
    <property type="project" value="TreeGrafter"/>
</dbReference>
<name>A0A4R6RBB6_9HYPH</name>
<feature type="domain" description="TRAM" evidence="8">
    <location>
        <begin position="1"/>
        <end position="51"/>
    </location>
</feature>
<feature type="binding site" evidence="6">
    <location>
        <position position="272"/>
    </location>
    <ligand>
        <name>S-adenosyl-L-methionine</name>
        <dbReference type="ChEBI" id="CHEBI:59789"/>
    </ligand>
</feature>
<dbReference type="RefSeq" id="WP_126538231.1">
    <property type="nucleotide sequence ID" value="NZ_BSPM01000009.1"/>
</dbReference>
<evidence type="ECO:0000259" key="8">
    <source>
        <dbReference type="PROSITE" id="PS50926"/>
    </source>
</evidence>
<keyword evidence="5" id="KW-0411">Iron-sulfur</keyword>
<gene>
    <name evidence="9" type="ORF">EDD54_3314</name>
</gene>
<dbReference type="EMBL" id="SNXY01000009">
    <property type="protein sequence ID" value="TDP83352.1"/>
    <property type="molecule type" value="Genomic_DNA"/>
</dbReference>
<evidence type="ECO:0000256" key="1">
    <source>
        <dbReference type="ARBA" id="ARBA00022485"/>
    </source>
</evidence>
<proteinExistence type="inferred from homology"/>
<evidence type="ECO:0000313" key="10">
    <source>
        <dbReference type="Proteomes" id="UP000294547"/>
    </source>
</evidence>
<dbReference type="Gene3D" id="2.40.50.1070">
    <property type="match status" value="1"/>
</dbReference>
<keyword evidence="10" id="KW-1185">Reference proteome</keyword>
<dbReference type="GO" id="GO:0051536">
    <property type="term" value="F:iron-sulfur cluster binding"/>
    <property type="evidence" value="ECO:0007669"/>
    <property type="project" value="UniProtKB-KW"/>
</dbReference>
<evidence type="ECO:0000313" key="9">
    <source>
        <dbReference type="EMBL" id="TDP83352.1"/>
    </source>
</evidence>
<dbReference type="Proteomes" id="UP000294547">
    <property type="component" value="Unassembled WGS sequence"/>
</dbReference>
<evidence type="ECO:0000256" key="4">
    <source>
        <dbReference type="ARBA" id="ARBA00022691"/>
    </source>
</evidence>
<evidence type="ECO:0000256" key="5">
    <source>
        <dbReference type="ARBA" id="ARBA00023014"/>
    </source>
</evidence>
<evidence type="ECO:0000256" key="3">
    <source>
        <dbReference type="ARBA" id="ARBA00022679"/>
    </source>
</evidence>
<dbReference type="InterPro" id="IPR012340">
    <property type="entry name" value="NA-bd_OB-fold"/>
</dbReference>
<dbReference type="InterPro" id="IPR030390">
    <property type="entry name" value="MeTrfase_TrmA_AS"/>
</dbReference>
<organism evidence="9 10">
    <name type="scientific">Oharaeibacter diazotrophicus</name>
    <dbReference type="NCBI Taxonomy" id="1920512"/>
    <lineage>
        <taxon>Bacteria</taxon>
        <taxon>Pseudomonadati</taxon>
        <taxon>Pseudomonadota</taxon>
        <taxon>Alphaproteobacteria</taxon>
        <taxon>Hyphomicrobiales</taxon>
        <taxon>Pleomorphomonadaceae</taxon>
        <taxon>Oharaeibacter</taxon>
    </lineage>
</organism>
<feature type="active site" evidence="7">
    <location>
        <position position="366"/>
    </location>
</feature>
<dbReference type="PROSITE" id="PS51687">
    <property type="entry name" value="SAM_MT_RNA_M5U"/>
    <property type="match status" value="1"/>
</dbReference>
<dbReference type="SUPFAM" id="SSF53335">
    <property type="entry name" value="S-adenosyl-L-methionine-dependent methyltransferases"/>
    <property type="match status" value="1"/>
</dbReference>
<sequence length="409" mass="42814">MTELEILGLGHRGDGLADLDGRAVFVAGALPGERVAADVAGERGRLVEILAPSPDRIEPVCPHYGACGGCVLQHLAPAPYADFKRRLVVDALADRGLAPDVEPAAVVPPGSRRRATFAGTTAGRTPLVGFTEKASHRVVPVEACPVSVPELLATLPALRALTALVGTRKTALDLAVTATDSGADVTVSGLSAKDVDRLRLPLIDLAARFDLARLSVAGEIVVERRPPVVTIDGVAVLLPPGGFLQASRAAEAIMAEAVVAGVGAAKRVADLYAGVGTFALRLARTADVTAAEGDAAAVAALDRAARGMTGRHRIRAERRDLARRPYVEKELVGFDAVVFDPPRAGAAEQAGWIAKSDVRKVVAVSCNPATLARDLRTLVDGGYRIRRVLPVDQFLWSSHVEVVAVLERG</sequence>
<comment type="similarity">
    <text evidence="6">Belongs to the class I-like SAM-binding methyltransferase superfamily. RNA M5U methyltransferase family.</text>
</comment>
<dbReference type="AlphaFoldDB" id="A0A4R6RBB6"/>
<dbReference type="SUPFAM" id="SSF50249">
    <property type="entry name" value="Nucleic acid-binding proteins"/>
    <property type="match status" value="1"/>
</dbReference>
<feature type="binding site" evidence="6">
    <location>
        <position position="245"/>
    </location>
    <ligand>
        <name>S-adenosyl-L-methionine</name>
        <dbReference type="ChEBI" id="CHEBI:59789"/>
    </ligand>
</feature>
<keyword evidence="1" id="KW-0479">Metal-binding</keyword>
<evidence type="ECO:0000256" key="6">
    <source>
        <dbReference type="PROSITE-ProRule" id="PRU01024"/>
    </source>
</evidence>
<dbReference type="PROSITE" id="PS01230">
    <property type="entry name" value="TRMA_1"/>
    <property type="match status" value="1"/>
</dbReference>
<accession>A0A4R6RBB6</accession>
<feature type="binding site" evidence="6">
    <location>
        <position position="340"/>
    </location>
    <ligand>
        <name>S-adenosyl-L-methionine</name>
        <dbReference type="ChEBI" id="CHEBI:59789"/>
    </ligand>
</feature>
<dbReference type="InterPro" id="IPR010280">
    <property type="entry name" value="U5_MeTrfase_fam"/>
</dbReference>
<dbReference type="OrthoDB" id="9804590at2"/>
<dbReference type="PANTHER" id="PTHR11061">
    <property type="entry name" value="RNA M5U METHYLTRANSFERASE"/>
    <property type="match status" value="1"/>
</dbReference>
<dbReference type="Gene3D" id="2.40.50.140">
    <property type="entry name" value="Nucleic acid-binding proteins"/>
    <property type="match status" value="1"/>
</dbReference>
<dbReference type="GO" id="GO:0070475">
    <property type="term" value="P:rRNA base methylation"/>
    <property type="evidence" value="ECO:0007669"/>
    <property type="project" value="TreeGrafter"/>
</dbReference>
<keyword evidence="3 6" id="KW-0808">Transferase</keyword>
<keyword evidence="1" id="KW-0004">4Fe-4S</keyword>
<keyword evidence="1" id="KW-0408">Iron</keyword>
<protein>
    <submittedName>
        <fullName evidence="9">23S rRNA m(5)U-1939 methyltransferase</fullName>
    </submittedName>
</protein>
<feature type="active site" description="Nucleophile" evidence="6">
    <location>
        <position position="366"/>
    </location>
</feature>
<dbReference type="InterPro" id="IPR002792">
    <property type="entry name" value="TRAM_dom"/>
</dbReference>
<evidence type="ECO:0000256" key="2">
    <source>
        <dbReference type="ARBA" id="ARBA00022603"/>
    </source>
</evidence>
<feature type="binding site" evidence="6">
    <location>
        <position position="292"/>
    </location>
    <ligand>
        <name>S-adenosyl-L-methionine</name>
        <dbReference type="ChEBI" id="CHEBI:59789"/>
    </ligand>
</feature>
<dbReference type="Pfam" id="PF01938">
    <property type="entry name" value="TRAM"/>
    <property type="match status" value="1"/>
</dbReference>
<dbReference type="Pfam" id="PF05958">
    <property type="entry name" value="tRNA_U5-meth_tr"/>
    <property type="match status" value="1"/>
</dbReference>
<dbReference type="InterPro" id="IPR029063">
    <property type="entry name" value="SAM-dependent_MTases_sf"/>
</dbReference>
<evidence type="ECO:0000256" key="7">
    <source>
        <dbReference type="PROSITE-ProRule" id="PRU10015"/>
    </source>
</evidence>
<comment type="caution">
    <text evidence="9">The sequence shown here is derived from an EMBL/GenBank/DDBJ whole genome shotgun (WGS) entry which is preliminary data.</text>
</comment>
<keyword evidence="4 6" id="KW-0949">S-adenosyl-L-methionine</keyword>
<dbReference type="PANTHER" id="PTHR11061:SF49">
    <property type="entry name" value="23S RRNA (URACIL(1939)-C(5))-METHYLTRANSFERASE RLMD"/>
    <property type="match status" value="1"/>
</dbReference>
<dbReference type="Gene3D" id="3.40.50.150">
    <property type="entry name" value="Vaccinia Virus protein VP39"/>
    <property type="match status" value="1"/>
</dbReference>
<reference evidence="9 10" key="1">
    <citation type="submission" date="2019-03" db="EMBL/GenBank/DDBJ databases">
        <title>Genomic Encyclopedia of Type Strains, Phase IV (KMG-IV): sequencing the most valuable type-strain genomes for metagenomic binning, comparative biology and taxonomic classification.</title>
        <authorList>
            <person name="Goeker M."/>
        </authorList>
    </citation>
    <scope>NUCLEOTIDE SEQUENCE [LARGE SCALE GENOMIC DNA]</scope>
    <source>
        <strain evidence="9 10">DSM 102969</strain>
    </source>
</reference>
<keyword evidence="2 6" id="KW-0489">Methyltransferase</keyword>